<dbReference type="PANTHER" id="PTHR45962:SF1">
    <property type="entry name" value="N-FATTY-ACYL-AMINO ACID SYNTHASE_HYDROLASE PM20D1"/>
    <property type="match status" value="1"/>
</dbReference>
<evidence type="ECO:0000256" key="3">
    <source>
        <dbReference type="ARBA" id="ARBA00022723"/>
    </source>
</evidence>
<dbReference type="InterPro" id="IPR047177">
    <property type="entry name" value="Pept_M20A"/>
</dbReference>
<gene>
    <name evidence="6" type="ORF">JDV02_003343</name>
</gene>
<evidence type="ECO:0000313" key="6">
    <source>
        <dbReference type="EMBL" id="UNI16961.1"/>
    </source>
</evidence>
<dbReference type="GO" id="GO:0046872">
    <property type="term" value="F:metal ion binding"/>
    <property type="evidence" value="ECO:0007669"/>
    <property type="project" value="UniProtKB-KW"/>
</dbReference>
<keyword evidence="6" id="KW-0121">Carboxypeptidase</keyword>
<keyword evidence="2" id="KW-0645">Protease</keyword>
<dbReference type="AlphaFoldDB" id="A0A9Q8QD12"/>
<dbReference type="FunFam" id="1.10.150.900:FF:000003">
    <property type="entry name" value="N-fatty-acyl-amino acid synthase/hydrolase PM20D1"/>
    <property type="match status" value="1"/>
</dbReference>
<sequence>MAKVDPSAMRDVKPKYDVEYNGTVTLYTKKDASNATPISLTEGPMWDVFAGTIRYSFAAKGKTVVPTGATMTGNTDTRHYLKLTRNIYRWTPVRLGQFEGLHTVDERIEMKGHMEMLKFYYNLIRNFQGPFEGERVAAPSEL</sequence>
<dbReference type="SUPFAM" id="SSF53187">
    <property type="entry name" value="Zn-dependent exopeptidases"/>
    <property type="match status" value="1"/>
</dbReference>
<evidence type="ECO:0000313" key="7">
    <source>
        <dbReference type="Proteomes" id="UP000829364"/>
    </source>
</evidence>
<dbReference type="KEGG" id="ptkz:JDV02_003343"/>
<comment type="similarity">
    <text evidence="1">Belongs to the peptidase M20A family.</text>
</comment>
<dbReference type="EC" id="3.4.17.4" evidence="6"/>
<dbReference type="OrthoDB" id="3064516at2759"/>
<name>A0A9Q8QD12_9HYPO</name>
<dbReference type="EMBL" id="CP086355">
    <property type="protein sequence ID" value="UNI16961.1"/>
    <property type="molecule type" value="Genomic_DNA"/>
</dbReference>
<dbReference type="Proteomes" id="UP000829364">
    <property type="component" value="Chromosome 2"/>
</dbReference>
<evidence type="ECO:0000256" key="2">
    <source>
        <dbReference type="ARBA" id="ARBA00022670"/>
    </source>
</evidence>
<proteinExistence type="inferred from homology"/>
<dbReference type="GeneID" id="72065303"/>
<keyword evidence="5" id="KW-0862">Zinc</keyword>
<organism evidence="6 7">
    <name type="scientific">Purpureocillium takamizusanense</name>
    <dbReference type="NCBI Taxonomy" id="2060973"/>
    <lineage>
        <taxon>Eukaryota</taxon>
        <taxon>Fungi</taxon>
        <taxon>Dikarya</taxon>
        <taxon>Ascomycota</taxon>
        <taxon>Pezizomycotina</taxon>
        <taxon>Sordariomycetes</taxon>
        <taxon>Hypocreomycetidae</taxon>
        <taxon>Hypocreales</taxon>
        <taxon>Ophiocordycipitaceae</taxon>
        <taxon>Purpureocillium</taxon>
    </lineage>
</organism>
<dbReference type="PANTHER" id="PTHR45962">
    <property type="entry name" value="N-FATTY-ACYL-AMINO ACID SYNTHASE/HYDROLASE PM20D1"/>
    <property type="match status" value="1"/>
</dbReference>
<evidence type="ECO:0000256" key="1">
    <source>
        <dbReference type="ARBA" id="ARBA00006247"/>
    </source>
</evidence>
<dbReference type="GO" id="GO:0004181">
    <property type="term" value="F:metallocarboxypeptidase activity"/>
    <property type="evidence" value="ECO:0007669"/>
    <property type="project" value="UniProtKB-EC"/>
</dbReference>
<dbReference type="RefSeq" id="XP_047840442.1">
    <property type="nucleotide sequence ID" value="XM_047984468.1"/>
</dbReference>
<reference evidence="6" key="1">
    <citation type="submission" date="2021-11" db="EMBL/GenBank/DDBJ databases">
        <title>Purpureocillium_takamizusanense_genome.</title>
        <authorList>
            <person name="Nguyen N.-H."/>
        </authorList>
    </citation>
    <scope>NUCLEOTIDE SEQUENCE</scope>
    <source>
        <strain evidence="6">PT3</strain>
    </source>
</reference>
<evidence type="ECO:0000256" key="5">
    <source>
        <dbReference type="ARBA" id="ARBA00022833"/>
    </source>
</evidence>
<dbReference type="Gene3D" id="1.10.150.900">
    <property type="match status" value="1"/>
</dbReference>
<protein>
    <submittedName>
        <fullName evidence="6">Gly-Xaa carboxypeptidase</fullName>
        <ecNumber evidence="6">3.4.17.4</ecNumber>
    </submittedName>
</protein>
<keyword evidence="4 6" id="KW-0378">Hydrolase</keyword>
<dbReference type="GO" id="GO:0000328">
    <property type="term" value="C:fungal-type vacuole lumen"/>
    <property type="evidence" value="ECO:0007669"/>
    <property type="project" value="TreeGrafter"/>
</dbReference>
<dbReference type="GO" id="GO:0051603">
    <property type="term" value="P:proteolysis involved in protein catabolic process"/>
    <property type="evidence" value="ECO:0007669"/>
    <property type="project" value="TreeGrafter"/>
</dbReference>
<evidence type="ECO:0000256" key="4">
    <source>
        <dbReference type="ARBA" id="ARBA00022801"/>
    </source>
</evidence>
<keyword evidence="3" id="KW-0479">Metal-binding</keyword>
<keyword evidence="7" id="KW-1185">Reference proteome</keyword>
<accession>A0A9Q8QD12</accession>